<evidence type="ECO:0000313" key="4">
    <source>
        <dbReference type="Proteomes" id="UP000215145"/>
    </source>
</evidence>
<feature type="domain" description="BIG2" evidence="2">
    <location>
        <begin position="35"/>
        <end position="118"/>
    </location>
</feature>
<dbReference type="InterPro" id="IPR003343">
    <property type="entry name" value="Big_2"/>
</dbReference>
<sequence length="722" mass="75368">MSQRVTPRSRTLLSLLLSAVLALSLLVPAAHAEDVVSSVTLDSGSSLSLAYGDDPHSLVLWASYSGSSAKKDVTTLATWTTTLSSVLKVTNGVLTPVAAGKATITGKYNGYSASVVVTVTYPYSKLQLQNATGEIVPSTLKAAVGDELNFTAHGFKETQSTDLTDVADWTSSDASVAKVTDGKIEIIAAGKTTIKAAYRGVSVTTVLTAESPYKSLTLSETTLVQLETGGATTSLSVTAEPINGGTPIDVTDKVEWSSSSATIVKADKKGVITPVGPGMATITASLYGVTSSVKVVVRQPYEVLKLTPSAELHLLLSNTPVQLGASIPSASGSSQDVTSQATWTTSEIYVATADGGLVTPKAPGTSTIKAEYKGVSRSLNVTVYPTAVSIKAEEEKLTAILDETKSLPVVTAVGLDEAEFNVTKLVDWSSSSSDVLEIKDGKWIAKKAGSTVLKASLNNLSVEIPFEVNAKPLALLSDKKSVSLIIGKETALPTLTVTYTNGVEEDVTTKAEWKAAGTNLLVLDTTMRGLAPSKTTLTATFLGKTITIPVTIEEEIIKLTVDSASLTLNPTRSKSVKVTGTYKSGTAVTLTTRMEWSVDNEDIASVRSGSIKALKLGTAKITGTYQGKSVTVSLAVKPKLKSLVLSERSLKLAPGAEAQLKLKAYYDNGTFVEVTVTSVWSSSREGVASVTQSGTVTATAKGTATIKAVFEGKSVTARVTVK</sequence>
<dbReference type="OrthoDB" id="503324at2"/>
<keyword evidence="4" id="KW-1185">Reference proteome</keyword>
<dbReference type="RefSeq" id="WP_089524974.1">
    <property type="nucleotide sequence ID" value="NZ_NMUQ01000002.1"/>
</dbReference>
<feature type="domain" description="BIG2" evidence="2">
    <location>
        <begin position="384"/>
        <end position="467"/>
    </location>
</feature>
<name>A0A229NWA9_9BACL</name>
<feature type="domain" description="BIG2" evidence="2">
    <location>
        <begin position="555"/>
        <end position="635"/>
    </location>
</feature>
<feature type="chain" id="PRO_5012443744" description="BIG2 domain-containing protein" evidence="1">
    <location>
        <begin position="33"/>
        <end position="722"/>
    </location>
</feature>
<dbReference type="AlphaFoldDB" id="A0A229NWA9"/>
<feature type="domain" description="BIG2" evidence="2">
    <location>
        <begin position="300"/>
        <end position="382"/>
    </location>
</feature>
<feature type="domain" description="BIG2" evidence="2">
    <location>
        <begin position="639"/>
        <end position="720"/>
    </location>
</feature>
<reference evidence="3 4" key="1">
    <citation type="submission" date="2017-07" db="EMBL/GenBank/DDBJ databases">
        <title>Paenibacillus herberti R33 genome sequencing and assembly.</title>
        <authorList>
            <person name="Su W."/>
        </authorList>
    </citation>
    <scope>NUCLEOTIDE SEQUENCE [LARGE SCALE GENOMIC DNA]</scope>
    <source>
        <strain evidence="3 4">R33</strain>
    </source>
</reference>
<dbReference type="EMBL" id="NMUQ01000002">
    <property type="protein sequence ID" value="OXM14152.1"/>
    <property type="molecule type" value="Genomic_DNA"/>
</dbReference>
<protein>
    <recommendedName>
        <fullName evidence="2">BIG2 domain-containing protein</fullName>
    </recommendedName>
</protein>
<gene>
    <name evidence="3" type="ORF">CGZ75_14365</name>
</gene>
<dbReference type="Pfam" id="PF02368">
    <property type="entry name" value="Big_2"/>
    <property type="match status" value="2"/>
</dbReference>
<comment type="caution">
    <text evidence="3">The sequence shown here is derived from an EMBL/GenBank/DDBJ whole genome shotgun (WGS) entry which is preliminary data.</text>
</comment>
<dbReference type="SMART" id="SM00635">
    <property type="entry name" value="BID_2"/>
    <property type="match status" value="7"/>
</dbReference>
<keyword evidence="1" id="KW-0732">Signal</keyword>
<organism evidence="3 4">
    <name type="scientific">Paenibacillus herberti</name>
    <dbReference type="NCBI Taxonomy" id="1619309"/>
    <lineage>
        <taxon>Bacteria</taxon>
        <taxon>Bacillati</taxon>
        <taxon>Bacillota</taxon>
        <taxon>Bacilli</taxon>
        <taxon>Bacillales</taxon>
        <taxon>Paenibacillaceae</taxon>
        <taxon>Paenibacillus</taxon>
    </lineage>
</organism>
<evidence type="ECO:0000313" key="3">
    <source>
        <dbReference type="EMBL" id="OXM14152.1"/>
    </source>
</evidence>
<accession>A0A229NWA9</accession>
<feature type="domain" description="BIG2" evidence="2">
    <location>
        <begin position="212"/>
        <end position="296"/>
    </location>
</feature>
<feature type="signal peptide" evidence="1">
    <location>
        <begin position="1"/>
        <end position="32"/>
    </location>
</feature>
<evidence type="ECO:0000259" key="2">
    <source>
        <dbReference type="SMART" id="SM00635"/>
    </source>
</evidence>
<evidence type="ECO:0000256" key="1">
    <source>
        <dbReference type="SAM" id="SignalP"/>
    </source>
</evidence>
<dbReference type="Proteomes" id="UP000215145">
    <property type="component" value="Unassembled WGS sequence"/>
</dbReference>
<proteinExistence type="predicted"/>
<dbReference type="SUPFAM" id="SSF49373">
    <property type="entry name" value="Invasin/intimin cell-adhesion fragments"/>
    <property type="match status" value="4"/>
</dbReference>
<dbReference type="Gene3D" id="2.60.40.1080">
    <property type="match status" value="8"/>
</dbReference>
<dbReference type="InterPro" id="IPR008964">
    <property type="entry name" value="Invasin/intimin_cell_adhesion"/>
</dbReference>
<feature type="domain" description="BIG2" evidence="2">
    <location>
        <begin position="129"/>
        <end position="208"/>
    </location>
</feature>